<evidence type="ECO:0000313" key="2">
    <source>
        <dbReference type="EMBL" id="SLM29660.1"/>
    </source>
</evidence>
<sequence length="320" mass="35839">MFYKKNNFSSDREAVLSALNGVLGDYLESRNNPLSISMEFRRNGKSLSWDEISEMISQTSDKLIIMLHGSCMNDLQWNRKGHDHGAALSFDLEMTTIYLHYNTGLHISENGRKFADLMESLNAHLARPAELYIVAHSMGGLVSRSACHYGKLSCHTWLESLKKIVFMGTPHHGAPLAKGGIWIDTILEANPYSAPFARLGKIRSSGLTDLCYGNVLDEDWKGKDRFKMSGDIRTPVPLPEGLLCYAIAGATSREPCKLGDDLIGDGLVTVNSALGRHKNPQFQLCFPDSRQFACRGMTHFDLLNHSEVYKTLKEWLVLRE</sequence>
<evidence type="ECO:0000259" key="1">
    <source>
        <dbReference type="Pfam" id="PF24096"/>
    </source>
</evidence>
<dbReference type="EMBL" id="FWEV01000104">
    <property type="protein sequence ID" value="SLM29660.1"/>
    <property type="molecule type" value="Genomic_DNA"/>
</dbReference>
<gene>
    <name evidence="2" type="ORF">MTBBW1_1920007</name>
</gene>
<dbReference type="OrthoDB" id="556502at2"/>
<accession>A0A1W1HB03</accession>
<dbReference type="InterPro" id="IPR029058">
    <property type="entry name" value="AB_hydrolase_fold"/>
</dbReference>
<feature type="domain" description="DUF7379" evidence="1">
    <location>
        <begin position="113"/>
        <end position="182"/>
    </location>
</feature>
<dbReference type="Gene3D" id="3.40.50.1820">
    <property type="entry name" value="alpha/beta hydrolase"/>
    <property type="match status" value="1"/>
</dbReference>
<reference evidence="2 3" key="1">
    <citation type="submission" date="2017-03" db="EMBL/GenBank/DDBJ databases">
        <authorList>
            <person name="Afonso C.L."/>
            <person name="Miller P.J."/>
            <person name="Scott M.A."/>
            <person name="Spackman E."/>
            <person name="Goraichik I."/>
            <person name="Dimitrov K.M."/>
            <person name="Suarez D.L."/>
            <person name="Swayne D.E."/>
        </authorList>
    </citation>
    <scope>NUCLEOTIDE SEQUENCE [LARGE SCALE GENOMIC DNA]</scope>
    <source>
        <strain evidence="2">PRJEB14757</strain>
    </source>
</reference>
<dbReference type="Proteomes" id="UP000191931">
    <property type="component" value="Unassembled WGS sequence"/>
</dbReference>
<dbReference type="SUPFAM" id="SSF53474">
    <property type="entry name" value="alpha/beta-Hydrolases"/>
    <property type="match status" value="1"/>
</dbReference>
<name>A0A1W1HB03_9BACT</name>
<dbReference type="InterPro" id="IPR055803">
    <property type="entry name" value="DUF7379"/>
</dbReference>
<protein>
    <recommendedName>
        <fullName evidence="1">DUF7379 domain-containing protein</fullName>
    </recommendedName>
</protein>
<dbReference type="STRING" id="1246637.MTBBW1_1920007"/>
<evidence type="ECO:0000313" key="3">
    <source>
        <dbReference type="Proteomes" id="UP000191931"/>
    </source>
</evidence>
<keyword evidence="3" id="KW-1185">Reference proteome</keyword>
<organism evidence="2 3">
    <name type="scientific">Desulfamplus magnetovallimortis</name>
    <dbReference type="NCBI Taxonomy" id="1246637"/>
    <lineage>
        <taxon>Bacteria</taxon>
        <taxon>Pseudomonadati</taxon>
        <taxon>Thermodesulfobacteriota</taxon>
        <taxon>Desulfobacteria</taxon>
        <taxon>Desulfobacterales</taxon>
        <taxon>Desulfobacteraceae</taxon>
        <taxon>Desulfamplus</taxon>
    </lineage>
</organism>
<dbReference type="RefSeq" id="WP_139786840.1">
    <property type="nucleotide sequence ID" value="NZ_LT828555.1"/>
</dbReference>
<dbReference type="Pfam" id="PF24096">
    <property type="entry name" value="DUF7379"/>
    <property type="match status" value="1"/>
</dbReference>
<dbReference type="AlphaFoldDB" id="A0A1W1HB03"/>
<proteinExistence type="predicted"/>